<keyword evidence="5" id="KW-0963">Cytoplasm</keyword>
<comment type="catalytic activity">
    <reaction evidence="5">
        <text>3'-dephospho-CoA + ATP = ADP + CoA + H(+)</text>
        <dbReference type="Rhea" id="RHEA:18245"/>
        <dbReference type="ChEBI" id="CHEBI:15378"/>
        <dbReference type="ChEBI" id="CHEBI:30616"/>
        <dbReference type="ChEBI" id="CHEBI:57287"/>
        <dbReference type="ChEBI" id="CHEBI:57328"/>
        <dbReference type="ChEBI" id="CHEBI:456216"/>
        <dbReference type="EC" id="2.7.1.24"/>
    </reaction>
</comment>
<name>A0A3P3XTG7_9SPIR</name>
<dbReference type="GO" id="GO:0005737">
    <property type="term" value="C:cytoplasm"/>
    <property type="evidence" value="ECO:0007669"/>
    <property type="project" value="UniProtKB-SubCell"/>
</dbReference>
<dbReference type="PROSITE" id="PS51219">
    <property type="entry name" value="DPCK"/>
    <property type="match status" value="1"/>
</dbReference>
<dbReference type="InterPro" id="IPR027417">
    <property type="entry name" value="P-loop_NTPase"/>
</dbReference>
<dbReference type="PANTHER" id="PTHR10695:SF46">
    <property type="entry name" value="BIFUNCTIONAL COENZYME A SYNTHASE-RELATED"/>
    <property type="match status" value="1"/>
</dbReference>
<dbReference type="EC" id="2.7.1.24" evidence="5 6"/>
<accession>A0A3P3XTG7</accession>
<evidence type="ECO:0000256" key="3">
    <source>
        <dbReference type="ARBA" id="ARBA00022840"/>
    </source>
</evidence>
<feature type="binding site" evidence="5">
    <location>
        <begin position="11"/>
        <end position="16"/>
    </location>
    <ligand>
        <name>ATP</name>
        <dbReference type="ChEBI" id="CHEBI:30616"/>
    </ligand>
</feature>
<evidence type="ECO:0000313" key="7">
    <source>
        <dbReference type="EMBL" id="SLM19379.1"/>
    </source>
</evidence>
<evidence type="ECO:0000256" key="4">
    <source>
        <dbReference type="ARBA" id="ARBA00022993"/>
    </source>
</evidence>
<keyword evidence="4 5" id="KW-0173">Coenzyme A biosynthesis</keyword>
<dbReference type="HAMAP" id="MF_00376">
    <property type="entry name" value="Dephospho_CoA_kinase"/>
    <property type="match status" value="1"/>
</dbReference>
<evidence type="ECO:0000256" key="6">
    <source>
        <dbReference type="NCBIfam" id="TIGR00152"/>
    </source>
</evidence>
<dbReference type="GO" id="GO:0015937">
    <property type="term" value="P:coenzyme A biosynthetic process"/>
    <property type="evidence" value="ECO:0007669"/>
    <property type="project" value="UniProtKB-UniRule"/>
</dbReference>
<gene>
    <name evidence="5 7" type="primary">coaE</name>
    <name evidence="7" type="ORF">SPIRO4BDMA_50894</name>
</gene>
<evidence type="ECO:0000256" key="1">
    <source>
        <dbReference type="ARBA" id="ARBA00009018"/>
    </source>
</evidence>
<sequence>MQIIGLTGGYCAGKNEVARILEKYGWEVVDVDKLGHAALLQVSDQLIKIFGESIKKEDGTIDRKRLGTIVFSDKNRLDALEATVHPAILSLLNEEIEKAKHNTVEKFCINAALLYRFPQTHLCNAVIEVRAPLYQRILRAQRRDHLSINAALERIKSQKYLWDMRPKEGVPIYMLWNSGSSAELKISTEALLNKIAASGGK</sequence>
<dbReference type="AlphaFoldDB" id="A0A3P3XTG7"/>
<reference evidence="7" key="1">
    <citation type="submission" date="2017-02" db="EMBL/GenBank/DDBJ databases">
        <authorList>
            <person name="Regsiter A."/>
            <person name="William W."/>
        </authorList>
    </citation>
    <scope>NUCLEOTIDE SEQUENCE</scope>
    <source>
        <strain evidence="7">BdmA 4</strain>
    </source>
</reference>
<comment type="pathway">
    <text evidence="5">Cofactor biosynthesis; coenzyme A biosynthesis; CoA from (R)-pantothenate: step 5/5.</text>
</comment>
<dbReference type="InterPro" id="IPR001977">
    <property type="entry name" value="Depp_CoAkinase"/>
</dbReference>
<dbReference type="NCBIfam" id="TIGR00152">
    <property type="entry name" value="dephospho-CoA kinase"/>
    <property type="match status" value="1"/>
</dbReference>
<dbReference type="GO" id="GO:0005524">
    <property type="term" value="F:ATP binding"/>
    <property type="evidence" value="ECO:0007669"/>
    <property type="project" value="UniProtKB-UniRule"/>
</dbReference>
<keyword evidence="5 7" id="KW-0418">Kinase</keyword>
<comment type="function">
    <text evidence="5">Catalyzes the phosphorylation of the 3'-hydroxyl group of dephosphocoenzyme A to form coenzyme A.</text>
</comment>
<keyword evidence="2 5" id="KW-0547">Nucleotide-binding</keyword>
<proteinExistence type="inferred from homology"/>
<dbReference type="Gene3D" id="3.40.50.300">
    <property type="entry name" value="P-loop containing nucleotide triphosphate hydrolases"/>
    <property type="match status" value="1"/>
</dbReference>
<protein>
    <recommendedName>
        <fullName evidence="5 6">Dephospho-CoA kinase</fullName>
        <ecNumber evidence="5 6">2.7.1.24</ecNumber>
    </recommendedName>
    <alternativeName>
        <fullName evidence="5">Dephosphocoenzyme A kinase</fullName>
    </alternativeName>
</protein>
<dbReference type="SUPFAM" id="SSF52540">
    <property type="entry name" value="P-loop containing nucleoside triphosphate hydrolases"/>
    <property type="match status" value="1"/>
</dbReference>
<evidence type="ECO:0000256" key="5">
    <source>
        <dbReference type="HAMAP-Rule" id="MF_00376"/>
    </source>
</evidence>
<dbReference type="PANTHER" id="PTHR10695">
    <property type="entry name" value="DEPHOSPHO-COA KINASE-RELATED"/>
    <property type="match status" value="1"/>
</dbReference>
<keyword evidence="5 7" id="KW-0808">Transferase</keyword>
<keyword evidence="3 5" id="KW-0067">ATP-binding</keyword>
<evidence type="ECO:0000256" key="2">
    <source>
        <dbReference type="ARBA" id="ARBA00022741"/>
    </source>
</evidence>
<comment type="similarity">
    <text evidence="1 5">Belongs to the CoaE family.</text>
</comment>
<dbReference type="Pfam" id="PF01121">
    <property type="entry name" value="CoaE"/>
    <property type="match status" value="1"/>
</dbReference>
<dbReference type="EMBL" id="FWDO01000005">
    <property type="protein sequence ID" value="SLM19379.1"/>
    <property type="molecule type" value="Genomic_DNA"/>
</dbReference>
<dbReference type="GO" id="GO:0004140">
    <property type="term" value="F:dephospho-CoA kinase activity"/>
    <property type="evidence" value="ECO:0007669"/>
    <property type="project" value="UniProtKB-UniRule"/>
</dbReference>
<dbReference type="UniPathway" id="UPA00241">
    <property type="reaction ID" value="UER00356"/>
</dbReference>
<organism evidence="7">
    <name type="scientific">uncultured spirochete</name>
    <dbReference type="NCBI Taxonomy" id="156406"/>
    <lineage>
        <taxon>Bacteria</taxon>
        <taxon>Pseudomonadati</taxon>
        <taxon>Spirochaetota</taxon>
        <taxon>Spirochaetia</taxon>
        <taxon>Spirochaetales</taxon>
        <taxon>environmental samples</taxon>
    </lineage>
</organism>
<dbReference type="CDD" id="cd02022">
    <property type="entry name" value="DPCK"/>
    <property type="match status" value="1"/>
</dbReference>
<comment type="subcellular location">
    <subcellularLocation>
        <location evidence="5">Cytoplasm</location>
    </subcellularLocation>
</comment>